<organism evidence="2 3">
    <name type="scientific">Myodes glareolus</name>
    <name type="common">Bank vole</name>
    <name type="synonym">Clethrionomys glareolus</name>
    <dbReference type="NCBI Taxonomy" id="447135"/>
    <lineage>
        <taxon>Eukaryota</taxon>
        <taxon>Metazoa</taxon>
        <taxon>Chordata</taxon>
        <taxon>Craniata</taxon>
        <taxon>Vertebrata</taxon>
        <taxon>Euteleostomi</taxon>
        <taxon>Mammalia</taxon>
        <taxon>Eutheria</taxon>
        <taxon>Euarchontoglires</taxon>
        <taxon>Glires</taxon>
        <taxon>Rodentia</taxon>
        <taxon>Myomorpha</taxon>
        <taxon>Muroidea</taxon>
        <taxon>Cricetidae</taxon>
        <taxon>Arvicolinae</taxon>
        <taxon>Myodes</taxon>
    </lineage>
</organism>
<dbReference type="Proteomes" id="UP001488838">
    <property type="component" value="Unassembled WGS sequence"/>
</dbReference>
<name>A0AAW0IA48_MYOGA</name>
<dbReference type="AlphaFoldDB" id="A0AAW0IA48"/>
<feature type="region of interest" description="Disordered" evidence="1">
    <location>
        <begin position="1"/>
        <end position="32"/>
    </location>
</feature>
<proteinExistence type="predicted"/>
<evidence type="ECO:0000313" key="3">
    <source>
        <dbReference type="Proteomes" id="UP001488838"/>
    </source>
</evidence>
<reference evidence="2 3" key="1">
    <citation type="journal article" date="2023" name="bioRxiv">
        <title>Conserved and derived expression patterns and positive selection on dental genes reveal complex evolutionary context of ever-growing rodent molars.</title>
        <authorList>
            <person name="Calamari Z.T."/>
            <person name="Song A."/>
            <person name="Cohen E."/>
            <person name="Akter M."/>
            <person name="Roy R.D."/>
            <person name="Hallikas O."/>
            <person name="Christensen M.M."/>
            <person name="Li P."/>
            <person name="Marangoni P."/>
            <person name="Jernvall J."/>
            <person name="Klein O.D."/>
        </authorList>
    </citation>
    <scope>NUCLEOTIDE SEQUENCE [LARGE SCALE GENOMIC DNA]</scope>
    <source>
        <strain evidence="2">V071</strain>
    </source>
</reference>
<dbReference type="EMBL" id="JBBHLL010000176">
    <property type="protein sequence ID" value="KAK7811383.1"/>
    <property type="molecule type" value="Genomic_DNA"/>
</dbReference>
<accession>A0AAW0IA48</accession>
<evidence type="ECO:0000256" key="1">
    <source>
        <dbReference type="SAM" id="MobiDB-lite"/>
    </source>
</evidence>
<evidence type="ECO:0000313" key="2">
    <source>
        <dbReference type="EMBL" id="KAK7811383.1"/>
    </source>
</evidence>
<feature type="non-terminal residue" evidence="2">
    <location>
        <position position="32"/>
    </location>
</feature>
<protein>
    <submittedName>
        <fullName evidence="2">Uncharacterized protein</fullName>
    </submittedName>
</protein>
<comment type="caution">
    <text evidence="2">The sequence shown here is derived from an EMBL/GenBank/DDBJ whole genome shotgun (WGS) entry which is preliminary data.</text>
</comment>
<sequence>MDEEQSKPEEPTGHVPQEKQPDDLSTETKKAK</sequence>
<keyword evidence="3" id="KW-1185">Reference proteome</keyword>
<gene>
    <name evidence="2" type="ORF">U0070_002316</name>
</gene>